<dbReference type="SUPFAM" id="SSF141371">
    <property type="entry name" value="PilZ domain-like"/>
    <property type="match status" value="1"/>
</dbReference>
<evidence type="ECO:0000259" key="1">
    <source>
        <dbReference type="Pfam" id="PF07238"/>
    </source>
</evidence>
<evidence type="ECO:0000313" key="2">
    <source>
        <dbReference type="EMBL" id="MCD1655638.1"/>
    </source>
</evidence>
<name>A0AAE3EKZ1_9SPIR</name>
<dbReference type="InterPro" id="IPR009875">
    <property type="entry name" value="PilZ_domain"/>
</dbReference>
<accession>A0AAE3EKZ1</accession>
<dbReference type="Pfam" id="PF07238">
    <property type="entry name" value="PilZ"/>
    <property type="match status" value="1"/>
</dbReference>
<comment type="caution">
    <text evidence="2">The sequence shown here is derived from an EMBL/GenBank/DDBJ whole genome shotgun (WGS) entry which is preliminary data.</text>
</comment>
<organism evidence="2 3">
    <name type="scientific">Teretinema zuelzerae</name>
    <dbReference type="NCBI Taxonomy" id="156"/>
    <lineage>
        <taxon>Bacteria</taxon>
        <taxon>Pseudomonadati</taxon>
        <taxon>Spirochaetota</taxon>
        <taxon>Spirochaetia</taxon>
        <taxon>Spirochaetales</taxon>
        <taxon>Treponemataceae</taxon>
        <taxon>Teretinema</taxon>
    </lineage>
</organism>
<evidence type="ECO:0000313" key="3">
    <source>
        <dbReference type="Proteomes" id="UP001198163"/>
    </source>
</evidence>
<feature type="domain" description="PilZ" evidence="1">
    <location>
        <begin position="17"/>
        <end position="92"/>
    </location>
</feature>
<protein>
    <submittedName>
        <fullName evidence="2">PilZ domain-containing protein</fullName>
    </submittedName>
</protein>
<proteinExistence type="predicted"/>
<dbReference type="EMBL" id="JAINWA010000003">
    <property type="protein sequence ID" value="MCD1655638.1"/>
    <property type="molecule type" value="Genomic_DNA"/>
</dbReference>
<keyword evidence="3" id="KW-1185">Reference proteome</keyword>
<reference evidence="2" key="1">
    <citation type="submission" date="2021-08" db="EMBL/GenBank/DDBJ databases">
        <title>Comparative analyses of Brucepasteria parasyntrophica and Teretinema zuelzerae.</title>
        <authorList>
            <person name="Song Y."/>
            <person name="Brune A."/>
        </authorList>
    </citation>
    <scope>NUCLEOTIDE SEQUENCE</scope>
    <source>
        <strain evidence="2">DSM 1903</strain>
    </source>
</reference>
<dbReference type="AlphaFoldDB" id="A0AAE3EKZ1"/>
<dbReference type="GO" id="GO:0035438">
    <property type="term" value="F:cyclic-di-GMP binding"/>
    <property type="evidence" value="ECO:0007669"/>
    <property type="project" value="InterPro"/>
</dbReference>
<dbReference type="RefSeq" id="WP_230757175.1">
    <property type="nucleotide sequence ID" value="NZ_JAINWA010000003.1"/>
</dbReference>
<dbReference type="Proteomes" id="UP001198163">
    <property type="component" value="Unassembled WGS sequence"/>
</dbReference>
<sequence length="117" mass="13379">MSINERRMPRYPDFARACLKGHCEFPGYLEDVSKTGCKVRFAQDFGIDLENEYTLTILPGFRSGIKEFELTVCPQWVENGADSCEIGFQVLHSPGIRHYARYVDILAEQGEEELQEA</sequence>
<gene>
    <name evidence="2" type="ORF">K7J14_13140</name>
</gene>